<dbReference type="InterPro" id="IPR015876">
    <property type="entry name" value="Acyl-CoA_DS"/>
</dbReference>
<evidence type="ECO:0000256" key="12">
    <source>
        <dbReference type="SAM" id="MobiDB-lite"/>
    </source>
</evidence>
<organism evidence="15 16">
    <name type="scientific">Tautonia plasticadhaerens</name>
    <dbReference type="NCBI Taxonomy" id="2527974"/>
    <lineage>
        <taxon>Bacteria</taxon>
        <taxon>Pseudomonadati</taxon>
        <taxon>Planctomycetota</taxon>
        <taxon>Planctomycetia</taxon>
        <taxon>Isosphaerales</taxon>
        <taxon>Isosphaeraceae</taxon>
        <taxon>Tautonia</taxon>
    </lineage>
</organism>
<evidence type="ECO:0000313" key="15">
    <source>
        <dbReference type="EMBL" id="QDV34174.1"/>
    </source>
</evidence>
<evidence type="ECO:0000256" key="7">
    <source>
        <dbReference type="ARBA" id="ARBA00023002"/>
    </source>
</evidence>
<evidence type="ECO:0000256" key="5">
    <source>
        <dbReference type="ARBA" id="ARBA00022832"/>
    </source>
</evidence>
<dbReference type="KEGG" id="tpla:ElP_20580"/>
<dbReference type="GO" id="GO:0016020">
    <property type="term" value="C:membrane"/>
    <property type="evidence" value="ECO:0007669"/>
    <property type="project" value="UniProtKB-SubCell"/>
</dbReference>
<keyword evidence="10 13" id="KW-0472">Membrane</keyword>
<dbReference type="CDD" id="cd03505">
    <property type="entry name" value="Delta9-FADS-like"/>
    <property type="match status" value="1"/>
</dbReference>
<evidence type="ECO:0000256" key="10">
    <source>
        <dbReference type="ARBA" id="ARBA00023136"/>
    </source>
</evidence>
<feature type="transmembrane region" description="Helical" evidence="13">
    <location>
        <begin position="20"/>
        <end position="39"/>
    </location>
</feature>
<comment type="similarity">
    <text evidence="2">Belongs to the fatty acid desaturase type 2 family.</text>
</comment>
<dbReference type="AlphaFoldDB" id="A0A518H010"/>
<reference evidence="15 16" key="1">
    <citation type="submission" date="2019-02" db="EMBL/GenBank/DDBJ databases">
        <title>Deep-cultivation of Planctomycetes and their phenomic and genomic characterization uncovers novel biology.</title>
        <authorList>
            <person name="Wiegand S."/>
            <person name="Jogler M."/>
            <person name="Boedeker C."/>
            <person name="Pinto D."/>
            <person name="Vollmers J."/>
            <person name="Rivas-Marin E."/>
            <person name="Kohn T."/>
            <person name="Peeters S.H."/>
            <person name="Heuer A."/>
            <person name="Rast P."/>
            <person name="Oberbeckmann S."/>
            <person name="Bunk B."/>
            <person name="Jeske O."/>
            <person name="Meyerdierks A."/>
            <person name="Storesund J.E."/>
            <person name="Kallscheuer N."/>
            <person name="Luecker S."/>
            <person name="Lage O.M."/>
            <person name="Pohl T."/>
            <person name="Merkel B.J."/>
            <person name="Hornburger P."/>
            <person name="Mueller R.-W."/>
            <person name="Bruemmer F."/>
            <person name="Labrenz M."/>
            <person name="Spormann A.M."/>
            <person name="Op den Camp H."/>
            <person name="Overmann J."/>
            <person name="Amann R."/>
            <person name="Jetten M.S.M."/>
            <person name="Mascher T."/>
            <person name="Medema M.H."/>
            <person name="Devos D.P."/>
            <person name="Kaster A.-K."/>
            <person name="Ovreas L."/>
            <person name="Rohde M."/>
            <person name="Galperin M.Y."/>
            <person name="Jogler C."/>
        </authorList>
    </citation>
    <scope>NUCLEOTIDE SEQUENCE [LARGE SCALE GENOMIC DNA]</scope>
    <source>
        <strain evidence="15 16">ElP</strain>
    </source>
</reference>
<sequence length="338" mass="38518">MTTTRRPTLERIRALRGRLYWPYLGVFLAFHLLLPLAFVPQLFSWTGLLLVPVGNFVFGSMGVNVGYHRLLTHRSFKCPTWLERTFVILGVCSLESGPGHWVAVHRKHHQHSDEEPDPHSPLVGFLWGHVGWLVVKSPATSGLFFHDKYARDVFADPFYSGLHRNLMWFWVWVAHASLFFPGGVLVGLAMGWSWPEAAWFGGSLLVWGVLVRTVYVWHITWAVNSLSHLWGYRNYDTGEHSTNNWFVALLTNGEGWHNNHHAAPRAASHGHRWWELDLTYQALVLLRRLGLVWDVVAPKVAEARVIHRGPHRPRRSGRDSALPSSTPSPDAMQDGDES</sequence>
<dbReference type="Pfam" id="PF00487">
    <property type="entry name" value="FA_desaturase"/>
    <property type="match status" value="1"/>
</dbReference>
<dbReference type="GO" id="GO:0006633">
    <property type="term" value="P:fatty acid biosynthetic process"/>
    <property type="evidence" value="ECO:0007669"/>
    <property type="project" value="UniProtKB-KW"/>
</dbReference>
<keyword evidence="6 13" id="KW-1133">Transmembrane helix</keyword>
<dbReference type="Proteomes" id="UP000317835">
    <property type="component" value="Chromosome"/>
</dbReference>
<evidence type="ECO:0000256" key="4">
    <source>
        <dbReference type="ARBA" id="ARBA00022692"/>
    </source>
</evidence>
<dbReference type="EMBL" id="CP036426">
    <property type="protein sequence ID" value="QDV34174.1"/>
    <property type="molecule type" value="Genomic_DNA"/>
</dbReference>
<accession>A0A518H010</accession>
<dbReference type="PANTHER" id="PTHR11351:SF31">
    <property type="entry name" value="DESATURASE 1, ISOFORM A-RELATED"/>
    <property type="match status" value="1"/>
</dbReference>
<evidence type="ECO:0000259" key="14">
    <source>
        <dbReference type="Pfam" id="PF00487"/>
    </source>
</evidence>
<feature type="transmembrane region" description="Helical" evidence="13">
    <location>
        <begin position="204"/>
        <end position="223"/>
    </location>
</feature>
<dbReference type="PANTHER" id="PTHR11351">
    <property type="entry name" value="ACYL-COA DESATURASE"/>
    <property type="match status" value="1"/>
</dbReference>
<dbReference type="RefSeq" id="WP_197446859.1">
    <property type="nucleotide sequence ID" value="NZ_CP036426.1"/>
</dbReference>
<protein>
    <submittedName>
        <fullName evidence="15">Fatty acid desaturase</fullName>
    </submittedName>
</protein>
<dbReference type="GO" id="GO:0016717">
    <property type="term" value="F:oxidoreductase activity, acting on paired donors, with oxidation of a pair of donors resulting in the reduction of molecular oxygen to two molecules of water"/>
    <property type="evidence" value="ECO:0007669"/>
    <property type="project" value="InterPro"/>
</dbReference>
<evidence type="ECO:0000256" key="8">
    <source>
        <dbReference type="ARBA" id="ARBA00023004"/>
    </source>
</evidence>
<feature type="domain" description="Fatty acid desaturase" evidence="14">
    <location>
        <begin position="45"/>
        <end position="282"/>
    </location>
</feature>
<gene>
    <name evidence="15" type="ORF">ElP_20580</name>
</gene>
<evidence type="ECO:0000256" key="6">
    <source>
        <dbReference type="ARBA" id="ARBA00022989"/>
    </source>
</evidence>
<dbReference type="PRINTS" id="PR00075">
    <property type="entry name" value="FACDDSATRASE"/>
</dbReference>
<evidence type="ECO:0000256" key="11">
    <source>
        <dbReference type="ARBA" id="ARBA00023160"/>
    </source>
</evidence>
<keyword evidence="8" id="KW-0408">Iron</keyword>
<keyword evidence="7" id="KW-0560">Oxidoreductase</keyword>
<keyword evidence="5" id="KW-0276">Fatty acid metabolism</keyword>
<feature type="transmembrane region" description="Helical" evidence="13">
    <location>
        <begin position="169"/>
        <end position="192"/>
    </location>
</feature>
<keyword evidence="16" id="KW-1185">Reference proteome</keyword>
<evidence type="ECO:0000313" key="16">
    <source>
        <dbReference type="Proteomes" id="UP000317835"/>
    </source>
</evidence>
<proteinExistence type="inferred from homology"/>
<keyword evidence="4 13" id="KW-0812">Transmembrane</keyword>
<evidence type="ECO:0000256" key="2">
    <source>
        <dbReference type="ARBA" id="ARBA00008749"/>
    </source>
</evidence>
<evidence type="ECO:0000256" key="9">
    <source>
        <dbReference type="ARBA" id="ARBA00023098"/>
    </source>
</evidence>
<evidence type="ECO:0000256" key="13">
    <source>
        <dbReference type="SAM" id="Phobius"/>
    </source>
</evidence>
<evidence type="ECO:0000256" key="3">
    <source>
        <dbReference type="ARBA" id="ARBA00022516"/>
    </source>
</evidence>
<name>A0A518H010_9BACT</name>
<feature type="region of interest" description="Disordered" evidence="12">
    <location>
        <begin position="307"/>
        <end position="338"/>
    </location>
</feature>
<keyword evidence="9" id="KW-0443">Lipid metabolism</keyword>
<evidence type="ECO:0000256" key="1">
    <source>
        <dbReference type="ARBA" id="ARBA00004141"/>
    </source>
</evidence>
<dbReference type="InterPro" id="IPR005804">
    <property type="entry name" value="FA_desaturase_dom"/>
</dbReference>
<keyword evidence="11" id="KW-0275">Fatty acid biosynthesis</keyword>
<keyword evidence="3" id="KW-0444">Lipid biosynthesis</keyword>
<feature type="transmembrane region" description="Helical" evidence="13">
    <location>
        <begin position="45"/>
        <end position="67"/>
    </location>
</feature>
<comment type="subcellular location">
    <subcellularLocation>
        <location evidence="1">Membrane</location>
        <topology evidence="1">Multi-pass membrane protein</topology>
    </subcellularLocation>
</comment>